<evidence type="ECO:0000256" key="1">
    <source>
        <dbReference type="SAM" id="MobiDB-lite"/>
    </source>
</evidence>
<protein>
    <submittedName>
        <fullName evidence="2">(raccoon dog) hypothetical protein</fullName>
    </submittedName>
</protein>
<reference evidence="2" key="1">
    <citation type="submission" date="2020-12" db="EMBL/GenBank/DDBJ databases">
        <authorList>
            <consortium name="Molecular Ecology Group"/>
        </authorList>
    </citation>
    <scope>NUCLEOTIDE SEQUENCE</scope>
    <source>
        <strain evidence="2">TBG_1078</strain>
    </source>
</reference>
<proteinExistence type="predicted"/>
<evidence type="ECO:0000313" key="2">
    <source>
        <dbReference type="EMBL" id="CAD7675668.1"/>
    </source>
</evidence>
<accession>A0A811YFP9</accession>
<dbReference type="Proteomes" id="UP000645828">
    <property type="component" value="Unassembled WGS sequence"/>
</dbReference>
<organism evidence="2 3">
    <name type="scientific">Nyctereutes procyonoides</name>
    <name type="common">Raccoon dog</name>
    <name type="synonym">Canis procyonoides</name>
    <dbReference type="NCBI Taxonomy" id="34880"/>
    <lineage>
        <taxon>Eukaryota</taxon>
        <taxon>Metazoa</taxon>
        <taxon>Chordata</taxon>
        <taxon>Craniata</taxon>
        <taxon>Vertebrata</taxon>
        <taxon>Euteleostomi</taxon>
        <taxon>Mammalia</taxon>
        <taxon>Eutheria</taxon>
        <taxon>Laurasiatheria</taxon>
        <taxon>Carnivora</taxon>
        <taxon>Caniformia</taxon>
        <taxon>Canidae</taxon>
        <taxon>Nyctereutes</taxon>
    </lineage>
</organism>
<evidence type="ECO:0000313" key="3">
    <source>
        <dbReference type="Proteomes" id="UP000645828"/>
    </source>
</evidence>
<name>A0A811YFP9_NYCPR</name>
<keyword evidence="3" id="KW-1185">Reference proteome</keyword>
<comment type="caution">
    <text evidence="2">The sequence shown here is derived from an EMBL/GenBank/DDBJ whole genome shotgun (WGS) entry which is preliminary data.</text>
</comment>
<feature type="compositionally biased region" description="Polar residues" evidence="1">
    <location>
        <begin position="28"/>
        <end position="39"/>
    </location>
</feature>
<feature type="region of interest" description="Disordered" evidence="1">
    <location>
        <begin position="1"/>
        <end position="39"/>
    </location>
</feature>
<sequence>MRNRIEGVTRRRSGGSPDHGPTFGSRGAQGTHTPNTLSRSVIEISRGAAAWNRRDFSAVCASRIRINAARRHPAGNGSRFECMRTHQPSAGREVAPGDLAAAGPASKGDWAVSALRPGAAPCCPAVPAAPIPGVGVCFGNPPGGVRPRRKLKANAEAKEARTFFDATLPQRSGGDLGRTARWWVRARKVGRRLKEAWGGRAWPEAKP</sequence>
<dbReference type="AlphaFoldDB" id="A0A811YFP9"/>
<dbReference type="EMBL" id="CAJHUB010000675">
    <property type="protein sequence ID" value="CAD7675668.1"/>
    <property type="molecule type" value="Genomic_DNA"/>
</dbReference>
<gene>
    <name evidence="2" type="ORF">NYPRO_LOCUS8463</name>
</gene>